<dbReference type="EMBL" id="JADWDC010000018">
    <property type="protein sequence ID" value="MCC0177234.1"/>
    <property type="molecule type" value="Genomic_DNA"/>
</dbReference>
<organism evidence="1 2">
    <name type="scientific">Waterburya agarophytonicola KI4</name>
    <dbReference type="NCBI Taxonomy" id="2874699"/>
    <lineage>
        <taxon>Bacteria</taxon>
        <taxon>Bacillati</taxon>
        <taxon>Cyanobacteriota</taxon>
        <taxon>Cyanophyceae</taxon>
        <taxon>Pleurocapsales</taxon>
        <taxon>Hyellaceae</taxon>
        <taxon>Waterburya</taxon>
        <taxon>Waterburya agarophytonicola</taxon>
    </lineage>
</organism>
<dbReference type="Proteomes" id="UP000729733">
    <property type="component" value="Unassembled WGS sequence"/>
</dbReference>
<dbReference type="InterPro" id="IPR014710">
    <property type="entry name" value="RmlC-like_jellyroll"/>
</dbReference>
<dbReference type="AlphaFoldDB" id="A0A964BQ47"/>
<reference evidence="1" key="1">
    <citation type="journal article" date="2021" name="Antonie Van Leeuwenhoek">
        <title>Draft genome and description of Waterburya agarophytonicola gen. nov. sp. nov. (Pleurocapsales, Cyanobacteria): a seaweed symbiont.</title>
        <authorList>
            <person name="Bonthond G."/>
            <person name="Shalygin S."/>
            <person name="Bayer T."/>
            <person name="Weinberger F."/>
        </authorList>
    </citation>
    <scope>NUCLEOTIDE SEQUENCE</scope>
    <source>
        <strain evidence="1">KI4</strain>
    </source>
</reference>
<dbReference type="SUPFAM" id="SSF51182">
    <property type="entry name" value="RmlC-like cupins"/>
    <property type="match status" value="1"/>
</dbReference>
<keyword evidence="2" id="KW-1185">Reference proteome</keyword>
<sequence length="215" mass="25015">MSNHPSDNITEANQDCENWIVLDDSTREAYYPQEKELTADPYRLFRFLTDMEDILLEIPDDRDRLKAIMPLVRNLLTSSYWLQMEYEQPNPKTGWSVKMLYREPEYPLTVQMVAWQPGGMSPIHNHGAWGIVAIVSGTEKNRFWKRSPTPKHPDRLELLGEQILEPGEIIGLMPDAIHSVESVGDEPTISFNIYGKTNYQKRYQFNDKNHTAKNF</sequence>
<dbReference type="RefSeq" id="WP_229640285.1">
    <property type="nucleotide sequence ID" value="NZ_JADWDC010000018.1"/>
</dbReference>
<evidence type="ECO:0000313" key="1">
    <source>
        <dbReference type="EMBL" id="MCC0177234.1"/>
    </source>
</evidence>
<dbReference type="InterPro" id="IPR011051">
    <property type="entry name" value="RmlC_Cupin_sf"/>
</dbReference>
<proteinExistence type="predicted"/>
<accession>A0A964BQ47</accession>
<dbReference type="CDD" id="cd10548">
    <property type="entry name" value="cupin_CDO"/>
    <property type="match status" value="1"/>
</dbReference>
<evidence type="ECO:0000313" key="2">
    <source>
        <dbReference type="Proteomes" id="UP000729733"/>
    </source>
</evidence>
<gene>
    <name evidence="1" type="ORF">I4641_09620</name>
</gene>
<protein>
    <submittedName>
        <fullName evidence="1">Cupin</fullName>
    </submittedName>
</protein>
<comment type="caution">
    <text evidence="1">The sequence shown here is derived from an EMBL/GenBank/DDBJ whole genome shotgun (WGS) entry which is preliminary data.</text>
</comment>
<name>A0A964BQ47_9CYAN</name>
<dbReference type="Gene3D" id="2.60.120.10">
    <property type="entry name" value="Jelly Rolls"/>
    <property type="match status" value="1"/>
</dbReference>